<name>A0A392RW52_9FABA</name>
<sequence length="32" mass="3902">MLPKLPKAPRDKHYTFPNTLRNHQSMMEYDIQ</sequence>
<accession>A0A392RW52</accession>
<evidence type="ECO:0000313" key="1">
    <source>
        <dbReference type="EMBL" id="MCI40863.1"/>
    </source>
</evidence>
<organism evidence="1 2">
    <name type="scientific">Trifolium medium</name>
    <dbReference type="NCBI Taxonomy" id="97028"/>
    <lineage>
        <taxon>Eukaryota</taxon>
        <taxon>Viridiplantae</taxon>
        <taxon>Streptophyta</taxon>
        <taxon>Embryophyta</taxon>
        <taxon>Tracheophyta</taxon>
        <taxon>Spermatophyta</taxon>
        <taxon>Magnoliopsida</taxon>
        <taxon>eudicotyledons</taxon>
        <taxon>Gunneridae</taxon>
        <taxon>Pentapetalae</taxon>
        <taxon>rosids</taxon>
        <taxon>fabids</taxon>
        <taxon>Fabales</taxon>
        <taxon>Fabaceae</taxon>
        <taxon>Papilionoideae</taxon>
        <taxon>50 kb inversion clade</taxon>
        <taxon>NPAAA clade</taxon>
        <taxon>Hologalegina</taxon>
        <taxon>IRL clade</taxon>
        <taxon>Trifolieae</taxon>
        <taxon>Trifolium</taxon>
    </lineage>
</organism>
<protein>
    <submittedName>
        <fullName evidence="1">Uncharacterized protein</fullName>
    </submittedName>
</protein>
<dbReference type="EMBL" id="LXQA010284793">
    <property type="protein sequence ID" value="MCI40863.1"/>
    <property type="molecule type" value="Genomic_DNA"/>
</dbReference>
<reference evidence="1 2" key="1">
    <citation type="journal article" date="2018" name="Front. Plant Sci.">
        <title>Red Clover (Trifolium pratense) and Zigzag Clover (T. medium) - A Picture of Genomic Similarities and Differences.</title>
        <authorList>
            <person name="Dluhosova J."/>
            <person name="Istvanek J."/>
            <person name="Nedelnik J."/>
            <person name="Repkova J."/>
        </authorList>
    </citation>
    <scope>NUCLEOTIDE SEQUENCE [LARGE SCALE GENOMIC DNA]</scope>
    <source>
        <strain evidence="2">cv. 10/8</strain>
        <tissue evidence="1">Leaf</tissue>
    </source>
</reference>
<feature type="non-terminal residue" evidence="1">
    <location>
        <position position="32"/>
    </location>
</feature>
<keyword evidence="2" id="KW-1185">Reference proteome</keyword>
<proteinExistence type="predicted"/>
<evidence type="ECO:0000313" key="2">
    <source>
        <dbReference type="Proteomes" id="UP000265520"/>
    </source>
</evidence>
<comment type="caution">
    <text evidence="1">The sequence shown here is derived from an EMBL/GenBank/DDBJ whole genome shotgun (WGS) entry which is preliminary data.</text>
</comment>
<dbReference type="AlphaFoldDB" id="A0A392RW52"/>
<dbReference type="Proteomes" id="UP000265520">
    <property type="component" value="Unassembled WGS sequence"/>
</dbReference>